<feature type="transmembrane region" description="Helical" evidence="13">
    <location>
        <begin position="407"/>
        <end position="427"/>
    </location>
</feature>
<evidence type="ECO:0000256" key="6">
    <source>
        <dbReference type="ARBA" id="ARBA00022824"/>
    </source>
</evidence>
<evidence type="ECO:0000256" key="13">
    <source>
        <dbReference type="SAM" id="Phobius"/>
    </source>
</evidence>
<dbReference type="SMART" id="SM00320">
    <property type="entry name" value="WD40"/>
    <property type="match status" value="5"/>
</dbReference>
<dbReference type="InterPro" id="IPR001680">
    <property type="entry name" value="WD40_rpt"/>
</dbReference>
<dbReference type="GO" id="GO:0003400">
    <property type="term" value="P:regulation of COPII vesicle coating"/>
    <property type="evidence" value="ECO:0007669"/>
    <property type="project" value="TreeGrafter"/>
</dbReference>
<keyword evidence="2" id="KW-0813">Transport</keyword>
<keyword evidence="10 13" id="KW-0472">Membrane</keyword>
<proteinExistence type="predicted"/>
<keyword evidence="15" id="KW-1185">Reference proteome</keyword>
<dbReference type="GO" id="GO:0005085">
    <property type="term" value="F:guanyl-nucleotide exchange factor activity"/>
    <property type="evidence" value="ECO:0007669"/>
    <property type="project" value="InterPro"/>
</dbReference>
<name>A0AAV6UFC2_9ARAC</name>
<keyword evidence="8" id="KW-0653">Protein transport</keyword>
<dbReference type="PROSITE" id="PS50082">
    <property type="entry name" value="WD_REPEATS_2"/>
    <property type="match status" value="2"/>
</dbReference>
<evidence type="ECO:0000256" key="4">
    <source>
        <dbReference type="ARBA" id="ARBA00022692"/>
    </source>
</evidence>
<keyword evidence="5" id="KW-0677">Repeat</keyword>
<keyword evidence="7" id="KW-0931">ER-Golgi transport</keyword>
<evidence type="ECO:0000256" key="12">
    <source>
        <dbReference type="SAM" id="MobiDB-lite"/>
    </source>
</evidence>
<evidence type="ECO:0008006" key="16">
    <source>
        <dbReference type="Google" id="ProtNLM"/>
    </source>
</evidence>
<keyword evidence="4 13" id="KW-0812">Transmembrane</keyword>
<accession>A0AAV6UFC2</accession>
<dbReference type="Gene3D" id="2.130.10.10">
    <property type="entry name" value="YVTN repeat-like/Quinoprotein amine dehydrogenase"/>
    <property type="match status" value="1"/>
</dbReference>
<evidence type="ECO:0000256" key="2">
    <source>
        <dbReference type="ARBA" id="ARBA00022448"/>
    </source>
</evidence>
<evidence type="ECO:0000313" key="14">
    <source>
        <dbReference type="EMBL" id="KAG8182785.1"/>
    </source>
</evidence>
<dbReference type="PANTHER" id="PTHR23284:SF0">
    <property type="entry name" value="PROLACTIN REGULATORY ELEMENT-BINDING PROTEIN"/>
    <property type="match status" value="1"/>
</dbReference>
<dbReference type="SUPFAM" id="SSF50978">
    <property type="entry name" value="WD40 repeat-like"/>
    <property type="match status" value="1"/>
</dbReference>
<dbReference type="InterPro" id="IPR015943">
    <property type="entry name" value="WD40/YVTN_repeat-like_dom_sf"/>
</dbReference>
<feature type="repeat" description="WD" evidence="11">
    <location>
        <begin position="178"/>
        <end position="200"/>
    </location>
</feature>
<evidence type="ECO:0000256" key="5">
    <source>
        <dbReference type="ARBA" id="ARBA00022737"/>
    </source>
</evidence>
<organism evidence="14 15">
    <name type="scientific">Oedothorax gibbosus</name>
    <dbReference type="NCBI Taxonomy" id="931172"/>
    <lineage>
        <taxon>Eukaryota</taxon>
        <taxon>Metazoa</taxon>
        <taxon>Ecdysozoa</taxon>
        <taxon>Arthropoda</taxon>
        <taxon>Chelicerata</taxon>
        <taxon>Arachnida</taxon>
        <taxon>Araneae</taxon>
        <taxon>Araneomorphae</taxon>
        <taxon>Entelegynae</taxon>
        <taxon>Araneoidea</taxon>
        <taxon>Linyphiidae</taxon>
        <taxon>Erigoninae</taxon>
        <taxon>Oedothorax</taxon>
    </lineage>
</organism>
<keyword evidence="6" id="KW-0256">Endoplasmic reticulum</keyword>
<dbReference type="Proteomes" id="UP000827092">
    <property type="component" value="Unassembled WGS sequence"/>
</dbReference>
<comment type="subcellular location">
    <subcellularLocation>
        <location evidence="1">Endoplasmic reticulum membrane</location>
        <topology evidence="1">Single-pass membrane protein</topology>
    </subcellularLocation>
</comment>
<gene>
    <name evidence="14" type="ORF">JTE90_018658</name>
</gene>
<dbReference type="AlphaFoldDB" id="A0AAV6UFC2"/>
<reference evidence="14 15" key="1">
    <citation type="journal article" date="2022" name="Nat. Ecol. Evol.">
        <title>A masculinizing supergene underlies an exaggerated male reproductive morph in a spider.</title>
        <authorList>
            <person name="Hendrickx F."/>
            <person name="De Corte Z."/>
            <person name="Sonet G."/>
            <person name="Van Belleghem S.M."/>
            <person name="Kostlbacher S."/>
            <person name="Vangestel C."/>
        </authorList>
    </citation>
    <scope>NUCLEOTIDE SEQUENCE [LARGE SCALE GENOMIC DNA]</scope>
    <source>
        <strain evidence="14">W744_W776</strain>
    </source>
</reference>
<evidence type="ECO:0000313" key="15">
    <source>
        <dbReference type="Proteomes" id="UP000827092"/>
    </source>
</evidence>
<dbReference type="InterPro" id="IPR045260">
    <property type="entry name" value="Sec12-like"/>
</dbReference>
<dbReference type="InterPro" id="IPR036322">
    <property type="entry name" value="WD40_repeat_dom_sf"/>
</dbReference>
<evidence type="ECO:0000256" key="10">
    <source>
        <dbReference type="ARBA" id="ARBA00023136"/>
    </source>
</evidence>
<feature type="region of interest" description="Disordered" evidence="12">
    <location>
        <begin position="111"/>
        <end position="145"/>
    </location>
</feature>
<evidence type="ECO:0000256" key="8">
    <source>
        <dbReference type="ARBA" id="ARBA00022927"/>
    </source>
</evidence>
<dbReference type="GO" id="GO:0006888">
    <property type="term" value="P:endoplasmic reticulum to Golgi vesicle-mediated transport"/>
    <property type="evidence" value="ECO:0007669"/>
    <property type="project" value="TreeGrafter"/>
</dbReference>
<dbReference type="GO" id="GO:0005789">
    <property type="term" value="C:endoplasmic reticulum membrane"/>
    <property type="evidence" value="ECO:0007669"/>
    <property type="project" value="UniProtKB-SubCell"/>
</dbReference>
<keyword evidence="3 11" id="KW-0853">WD repeat</keyword>
<feature type="repeat" description="WD" evidence="11">
    <location>
        <begin position="210"/>
        <end position="251"/>
    </location>
</feature>
<evidence type="ECO:0000256" key="11">
    <source>
        <dbReference type="PROSITE-ProRule" id="PRU00221"/>
    </source>
</evidence>
<protein>
    <recommendedName>
        <fullName evidence="16">Prolactin regulatory element-binding protein</fullName>
    </recommendedName>
</protein>
<dbReference type="PROSITE" id="PS50294">
    <property type="entry name" value="WD_REPEATS_REGION"/>
    <property type="match status" value="1"/>
</dbReference>
<comment type="caution">
    <text evidence="14">The sequence shown here is derived from an EMBL/GenBank/DDBJ whole genome shotgun (WGS) entry which is preliminary data.</text>
</comment>
<evidence type="ECO:0000256" key="7">
    <source>
        <dbReference type="ARBA" id="ARBA00022892"/>
    </source>
</evidence>
<evidence type="ECO:0000256" key="1">
    <source>
        <dbReference type="ARBA" id="ARBA00004389"/>
    </source>
</evidence>
<evidence type="ECO:0000256" key="9">
    <source>
        <dbReference type="ARBA" id="ARBA00022989"/>
    </source>
</evidence>
<sequence length="432" mass="47930">MFSKKHNQLLARVNFPLYAVHVLTERHILVAGGGGSAKTGIRNVIEIYELINDGSTCRAESVTHYETGSEAIMNCVIHNAGKYYLLFAGMEGNCHVYKIKYGISDEGMSIDSKQSGKPDNVKLRRKNKTDAADTGPSVTESDKPDANANVIHSKLFFDISKIDSFQTDFSEEPFQKLVRFSGSSNFLATGGADGHLRIWKHPKLNKVFDIAAHTDDVDDIDISPDGKQIVSVSRDGYGKVWDAQKGTLISDLKYELSSKASTKYRFRSCRFGIVDDKNDLSLFATLNPAVRSKPPSQCYICKWETKSFVQKKIVAAGTDMFSAMAINDNGRFIGLGTQSGSVKIYIAFSLTQIYNVERVHGIFVTGLEFLPTQEESRRITGGNETSLVSISVDNHVNIHHIPERPTMGILTLVFLFILTLFSIFVIMDTLNL</sequence>
<evidence type="ECO:0000256" key="3">
    <source>
        <dbReference type="ARBA" id="ARBA00022574"/>
    </source>
</evidence>
<dbReference type="PANTHER" id="PTHR23284">
    <property type="entry name" value="PROLACTIN REGULATORY ELEMENT BINDING PROTEIN"/>
    <property type="match status" value="1"/>
</dbReference>
<dbReference type="EMBL" id="JAFNEN010000448">
    <property type="protein sequence ID" value="KAG8182785.1"/>
    <property type="molecule type" value="Genomic_DNA"/>
</dbReference>
<keyword evidence="9 13" id="KW-1133">Transmembrane helix</keyword>
<dbReference type="Pfam" id="PF00400">
    <property type="entry name" value="WD40"/>
    <property type="match status" value="2"/>
</dbReference>
<dbReference type="GO" id="GO:0015031">
    <property type="term" value="P:protein transport"/>
    <property type="evidence" value="ECO:0007669"/>
    <property type="project" value="UniProtKB-KW"/>
</dbReference>